<proteinExistence type="inferred from homology"/>
<dbReference type="GO" id="GO:0000166">
    <property type="term" value="F:nucleotide binding"/>
    <property type="evidence" value="ECO:0007669"/>
    <property type="project" value="InterPro"/>
</dbReference>
<dbReference type="Proteomes" id="UP000028549">
    <property type="component" value="Unassembled WGS sequence"/>
</dbReference>
<name>A0A084H4C7_METID</name>
<dbReference type="EMBL" id="JNVC02000001">
    <property type="protein sequence ID" value="KEZ54439.1"/>
    <property type="molecule type" value="Genomic_DNA"/>
</dbReference>
<feature type="domain" description="Gfo/Idh/MocA-like oxidoreductase C-terminal" evidence="3">
    <location>
        <begin position="141"/>
        <end position="342"/>
    </location>
</feature>
<evidence type="ECO:0000313" key="4">
    <source>
        <dbReference type="EMBL" id="KEZ54439.1"/>
    </source>
</evidence>
<dbReference type="InterPro" id="IPR004104">
    <property type="entry name" value="Gfo/Idh/MocA-like_OxRdtase_C"/>
</dbReference>
<dbReference type="SUPFAM" id="SSF51735">
    <property type="entry name" value="NAD(P)-binding Rossmann-fold domains"/>
    <property type="match status" value="1"/>
</dbReference>
<dbReference type="PANTHER" id="PTHR43249:SF1">
    <property type="entry name" value="D-GLUCOSIDE 3-DEHYDROGENASE"/>
    <property type="match status" value="1"/>
</dbReference>
<dbReference type="Pfam" id="PF01408">
    <property type="entry name" value="GFO_IDH_MocA"/>
    <property type="match status" value="1"/>
</dbReference>
<organism evidence="4 5">
    <name type="scientific">Metabacillus indicus</name>
    <name type="common">Bacillus indicus</name>
    <dbReference type="NCBI Taxonomy" id="246786"/>
    <lineage>
        <taxon>Bacteria</taxon>
        <taxon>Bacillati</taxon>
        <taxon>Bacillota</taxon>
        <taxon>Bacilli</taxon>
        <taxon>Bacillales</taxon>
        <taxon>Bacillaceae</taxon>
        <taxon>Metabacillus</taxon>
    </lineage>
</organism>
<reference evidence="4 5" key="1">
    <citation type="journal article" date="2005" name="Int. J. Syst. Evol. Microbiol.">
        <title>Bacillus cibi sp. nov., isolated from jeotgal, a traditional Korean fermented seafood.</title>
        <authorList>
            <person name="Yoon J.H."/>
            <person name="Lee C.H."/>
            <person name="Oh T.K."/>
        </authorList>
    </citation>
    <scope>NUCLEOTIDE SEQUENCE [LARGE SCALE GENOMIC DNA]</scope>
    <source>
        <strain evidence="4 5">DSM 16189</strain>
    </source>
</reference>
<sequence length="358" mass="39645">MTVRFGLIGCGFISKRHVKAIADCSMASLEAVSDLKEERMADAIADYKRAAGDEKDVIPYTDYTEMLSNQDIDVIVITVISSLHAKMAMEALNANKHVILEKPMALSIKEADAINELSTARKKRVMVCHQLRFLPLLAKMKEVIADGKIGTPYYAIASIRINRSKEYYESAPWRGTWKHDGGMLLNQGIHLIDLMQWFLGSAEKVSGEILQKNMTKETEDAALGIVTFENGAKGVIEANVISQPANIGYALSVFGEKGTLSVEGPSLSRVSRWHAEGSELDIQELEAYSRSFDEQLAMYENLIESISQESSEPLISGVEGKKAMEIIFALYESSVTGQPVHLPMNDFSTLAMLKEKRD</sequence>
<feature type="domain" description="Gfo/Idh/MocA-like oxidoreductase N-terminal" evidence="2">
    <location>
        <begin position="3"/>
        <end position="128"/>
    </location>
</feature>
<comment type="similarity">
    <text evidence="1">Belongs to the Gfo/Idh/MocA family.</text>
</comment>
<evidence type="ECO:0000313" key="5">
    <source>
        <dbReference type="Proteomes" id="UP000028549"/>
    </source>
</evidence>
<evidence type="ECO:0000256" key="1">
    <source>
        <dbReference type="ARBA" id="ARBA00010928"/>
    </source>
</evidence>
<accession>A0A084H4C7</accession>
<dbReference type="Pfam" id="PF02894">
    <property type="entry name" value="GFO_IDH_MocA_C"/>
    <property type="match status" value="1"/>
</dbReference>
<dbReference type="SUPFAM" id="SSF55347">
    <property type="entry name" value="Glyceraldehyde-3-phosphate dehydrogenase-like, C-terminal domain"/>
    <property type="match status" value="1"/>
</dbReference>
<keyword evidence="5" id="KW-1185">Reference proteome</keyword>
<comment type="caution">
    <text evidence="4">The sequence shown here is derived from an EMBL/GenBank/DDBJ whole genome shotgun (WGS) entry which is preliminary data.</text>
</comment>
<dbReference type="AlphaFoldDB" id="A0A084H4C7"/>
<dbReference type="InterPro" id="IPR000683">
    <property type="entry name" value="Gfo/Idh/MocA-like_OxRdtase_N"/>
</dbReference>
<dbReference type="InterPro" id="IPR052515">
    <property type="entry name" value="Gfo/Idh/MocA_Oxidoreductase"/>
</dbReference>
<dbReference type="RefSeq" id="WP_029565726.1">
    <property type="nucleotide sequence ID" value="NZ_JNVC02000001.1"/>
</dbReference>
<protein>
    <submittedName>
        <fullName evidence="4">Oxidoreductase</fullName>
    </submittedName>
</protein>
<dbReference type="PANTHER" id="PTHR43249">
    <property type="entry name" value="UDP-N-ACETYL-2-AMINO-2-DEOXY-D-GLUCURONATE OXIDASE"/>
    <property type="match status" value="1"/>
</dbReference>
<gene>
    <name evidence="4" type="ORF">GS18_0205885</name>
</gene>
<dbReference type="STRING" id="246786.GS18_0205885"/>
<dbReference type="Gene3D" id="3.40.50.720">
    <property type="entry name" value="NAD(P)-binding Rossmann-like Domain"/>
    <property type="match status" value="1"/>
</dbReference>
<dbReference type="OrthoDB" id="9815825at2"/>
<evidence type="ECO:0000259" key="2">
    <source>
        <dbReference type="Pfam" id="PF01408"/>
    </source>
</evidence>
<dbReference type="InterPro" id="IPR036291">
    <property type="entry name" value="NAD(P)-bd_dom_sf"/>
</dbReference>
<evidence type="ECO:0000259" key="3">
    <source>
        <dbReference type="Pfam" id="PF02894"/>
    </source>
</evidence>
<dbReference type="Gene3D" id="3.30.360.10">
    <property type="entry name" value="Dihydrodipicolinate Reductase, domain 2"/>
    <property type="match status" value="1"/>
</dbReference>